<evidence type="ECO:0000256" key="6">
    <source>
        <dbReference type="SAM" id="MobiDB-lite"/>
    </source>
</evidence>
<evidence type="ECO:0000313" key="8">
    <source>
        <dbReference type="EMBL" id="CAD7392036.1"/>
    </source>
</evidence>
<feature type="transmembrane region" description="Helical" evidence="7">
    <location>
        <begin position="163"/>
        <end position="180"/>
    </location>
</feature>
<keyword evidence="3 7" id="KW-0812">Transmembrane</keyword>
<evidence type="ECO:0000256" key="1">
    <source>
        <dbReference type="ARBA" id="ARBA00004141"/>
    </source>
</evidence>
<sequence>MFEPKTARKPKEEMEGADNRKSVTAAAMTSNLTLFEKIAILDKIKSQPVNISHRLLAEIIKVPKSTISRLLQQQEKLREKWTIHDNESCAQTRVQTLCDQRPLFHCISIVLAICVVLIMLSQTSGSPILVQSSWLVTTAVLGHLIRDAAQNGFWICPLEPTPPLPYCVYITMICAFPYMIRLERVAKPQKHAFHNEGIQPEEELAKRGFSIYKGPGKQGGDTSLVGSLFDFLPMIHLFDVGVILPLNSLQLDVLQYRGAMESFLKSFL</sequence>
<proteinExistence type="predicted"/>
<dbReference type="EMBL" id="OC316487">
    <property type="protein sequence ID" value="CAD7392036.1"/>
    <property type="molecule type" value="Genomic_DNA"/>
</dbReference>
<organism evidence="8">
    <name type="scientific">Timema cristinae</name>
    <name type="common">Walking stick</name>
    <dbReference type="NCBI Taxonomy" id="61476"/>
    <lineage>
        <taxon>Eukaryota</taxon>
        <taxon>Metazoa</taxon>
        <taxon>Ecdysozoa</taxon>
        <taxon>Arthropoda</taxon>
        <taxon>Hexapoda</taxon>
        <taxon>Insecta</taxon>
        <taxon>Pterygota</taxon>
        <taxon>Neoptera</taxon>
        <taxon>Polyneoptera</taxon>
        <taxon>Phasmatodea</taxon>
        <taxon>Timematodea</taxon>
        <taxon>Timematoidea</taxon>
        <taxon>Timematidae</taxon>
        <taxon>Timema</taxon>
    </lineage>
</organism>
<dbReference type="PANTHER" id="PTHR13628">
    <property type="entry name" value="TRANSMEMBRANE PROTEIN 267"/>
    <property type="match status" value="1"/>
</dbReference>
<keyword evidence="5 7" id="KW-0472">Membrane</keyword>
<dbReference type="GO" id="GO:0016020">
    <property type="term" value="C:membrane"/>
    <property type="evidence" value="ECO:0007669"/>
    <property type="project" value="UniProtKB-SubCell"/>
</dbReference>
<protein>
    <recommendedName>
        <fullName evidence="2">Transmembrane protein 267</fullName>
    </recommendedName>
</protein>
<accession>A0A7R9GR90</accession>
<gene>
    <name evidence="8" type="ORF">TCEB3V08_LOCUS75</name>
</gene>
<evidence type="ECO:0000256" key="5">
    <source>
        <dbReference type="ARBA" id="ARBA00023136"/>
    </source>
</evidence>
<dbReference type="InterPro" id="IPR026572">
    <property type="entry name" value="TMEM267"/>
</dbReference>
<evidence type="ECO:0000256" key="2">
    <source>
        <dbReference type="ARBA" id="ARBA00013977"/>
    </source>
</evidence>
<keyword evidence="4 7" id="KW-1133">Transmembrane helix</keyword>
<comment type="subcellular location">
    <subcellularLocation>
        <location evidence="1">Membrane</location>
        <topology evidence="1">Multi-pass membrane protein</topology>
    </subcellularLocation>
</comment>
<name>A0A7R9GR90_TIMCR</name>
<reference evidence="8" key="1">
    <citation type="submission" date="2020-11" db="EMBL/GenBank/DDBJ databases">
        <authorList>
            <person name="Tran Van P."/>
        </authorList>
    </citation>
    <scope>NUCLEOTIDE SEQUENCE</scope>
</reference>
<evidence type="ECO:0000256" key="3">
    <source>
        <dbReference type="ARBA" id="ARBA00022692"/>
    </source>
</evidence>
<dbReference type="PANTHER" id="PTHR13628:SF1">
    <property type="entry name" value="TRANSMEMBRANE PROTEIN 267"/>
    <property type="match status" value="1"/>
</dbReference>
<feature type="region of interest" description="Disordered" evidence="6">
    <location>
        <begin position="1"/>
        <end position="21"/>
    </location>
</feature>
<feature type="transmembrane region" description="Helical" evidence="7">
    <location>
        <begin position="103"/>
        <end position="120"/>
    </location>
</feature>
<evidence type="ECO:0000256" key="4">
    <source>
        <dbReference type="ARBA" id="ARBA00022989"/>
    </source>
</evidence>
<dbReference type="AlphaFoldDB" id="A0A7R9GR90"/>
<evidence type="ECO:0000256" key="7">
    <source>
        <dbReference type="SAM" id="Phobius"/>
    </source>
</evidence>